<dbReference type="InterPro" id="IPR019923">
    <property type="entry name" value="Lucif-like_OxRdtase_MSMEG_2516"/>
</dbReference>
<dbReference type="EMBL" id="JAAKZZ010000442">
    <property type="protein sequence ID" value="NGO72341.1"/>
    <property type="molecule type" value="Genomic_DNA"/>
</dbReference>
<dbReference type="Gene3D" id="3.20.20.30">
    <property type="entry name" value="Luciferase-like domain"/>
    <property type="match status" value="1"/>
</dbReference>
<dbReference type="NCBIfam" id="TIGR03621">
    <property type="entry name" value="F420_MSMEG_2516"/>
    <property type="match status" value="1"/>
</dbReference>
<evidence type="ECO:0000256" key="3">
    <source>
        <dbReference type="ARBA" id="ARBA00023002"/>
    </source>
</evidence>
<dbReference type="InterPro" id="IPR011251">
    <property type="entry name" value="Luciferase-like_dom"/>
</dbReference>
<keyword evidence="3" id="KW-0560">Oxidoreductase</keyword>
<dbReference type="PANTHER" id="PTHR42847:SF4">
    <property type="entry name" value="ALKANESULFONATE MONOOXYGENASE-RELATED"/>
    <property type="match status" value="1"/>
</dbReference>
<name>A0A6G4X6P5_9ACTN</name>
<keyword evidence="2" id="KW-0288">FMN</keyword>
<feature type="domain" description="Luciferase-like" evidence="5">
    <location>
        <begin position="15"/>
        <end position="224"/>
    </location>
</feature>
<gene>
    <name evidence="6" type="ORF">G5C65_29120</name>
</gene>
<dbReference type="GO" id="GO:0008726">
    <property type="term" value="F:alkanesulfonate monooxygenase activity"/>
    <property type="evidence" value="ECO:0007669"/>
    <property type="project" value="TreeGrafter"/>
</dbReference>
<dbReference type="RefSeq" id="WP_165302031.1">
    <property type="nucleotide sequence ID" value="NZ_JAAKZZ010000442.1"/>
</dbReference>
<protein>
    <submittedName>
        <fullName evidence="6">TIGR03621 family F420-dependent LLM class oxidoreductase</fullName>
    </submittedName>
</protein>
<dbReference type="GO" id="GO:0046306">
    <property type="term" value="P:alkanesulfonate catabolic process"/>
    <property type="evidence" value="ECO:0007669"/>
    <property type="project" value="TreeGrafter"/>
</dbReference>
<dbReference type="SUPFAM" id="SSF51679">
    <property type="entry name" value="Bacterial luciferase-like"/>
    <property type="match status" value="1"/>
</dbReference>
<keyword evidence="1" id="KW-0285">Flavoprotein</keyword>
<dbReference type="InterPro" id="IPR050172">
    <property type="entry name" value="SsuD_RutA_monooxygenase"/>
</dbReference>
<organism evidence="6 7">
    <name type="scientific">Streptomyces boncukensis</name>
    <dbReference type="NCBI Taxonomy" id="2711219"/>
    <lineage>
        <taxon>Bacteria</taxon>
        <taxon>Bacillati</taxon>
        <taxon>Actinomycetota</taxon>
        <taxon>Actinomycetes</taxon>
        <taxon>Kitasatosporales</taxon>
        <taxon>Streptomycetaceae</taxon>
        <taxon>Streptomyces</taxon>
    </lineage>
</organism>
<accession>A0A6G4X6P5</accession>
<sequence length="285" mass="31453">MQKKEFRFGVVLTSEAASRAEWIAKCRRAEDLGYDVISVSDHLNLTSPFPSAQLAAEATERPRIGTYVLNACFHNPVLLARDLRTLDDFLDGRLEAGIGTGYVAQEFESVGIEFGTPGSRVDRLATALREVRDAFAGRRRPGLLVGGHGDRVLRMAARTCDIVSFVGARFQAEYGRMTIATAEEMRERVGYARRMAGERAPDLEFNLLSKATVLTGDRRAGAESVRRYGPDLTTEQLLAAPTLFIGTPAQVGEQVHELREAYGISYVTVLEHTMEPFGEVIAELR</sequence>
<evidence type="ECO:0000313" key="7">
    <source>
        <dbReference type="Proteomes" id="UP000477722"/>
    </source>
</evidence>
<dbReference type="InterPro" id="IPR036661">
    <property type="entry name" value="Luciferase-like_sf"/>
</dbReference>
<reference evidence="6 7" key="1">
    <citation type="submission" date="2020-02" db="EMBL/GenBank/DDBJ databases">
        <title>Whole-genome analyses of novel actinobacteria.</title>
        <authorList>
            <person name="Sahin N."/>
            <person name="Tatar D."/>
        </authorList>
    </citation>
    <scope>NUCLEOTIDE SEQUENCE [LARGE SCALE GENOMIC DNA]</scope>
    <source>
        <strain evidence="6 7">SB3404</strain>
    </source>
</reference>
<evidence type="ECO:0000259" key="5">
    <source>
        <dbReference type="Pfam" id="PF00296"/>
    </source>
</evidence>
<dbReference type="PANTHER" id="PTHR42847">
    <property type="entry name" value="ALKANESULFONATE MONOOXYGENASE"/>
    <property type="match status" value="1"/>
</dbReference>
<evidence type="ECO:0000256" key="2">
    <source>
        <dbReference type="ARBA" id="ARBA00022643"/>
    </source>
</evidence>
<keyword evidence="4" id="KW-0503">Monooxygenase</keyword>
<dbReference type="AlphaFoldDB" id="A0A6G4X6P5"/>
<dbReference type="Proteomes" id="UP000477722">
    <property type="component" value="Unassembled WGS sequence"/>
</dbReference>
<comment type="caution">
    <text evidence="6">The sequence shown here is derived from an EMBL/GenBank/DDBJ whole genome shotgun (WGS) entry which is preliminary data.</text>
</comment>
<evidence type="ECO:0000313" key="6">
    <source>
        <dbReference type="EMBL" id="NGO72341.1"/>
    </source>
</evidence>
<evidence type="ECO:0000256" key="1">
    <source>
        <dbReference type="ARBA" id="ARBA00022630"/>
    </source>
</evidence>
<proteinExistence type="predicted"/>
<evidence type="ECO:0000256" key="4">
    <source>
        <dbReference type="ARBA" id="ARBA00023033"/>
    </source>
</evidence>
<keyword evidence="7" id="KW-1185">Reference proteome</keyword>
<dbReference type="Pfam" id="PF00296">
    <property type="entry name" value="Bac_luciferase"/>
    <property type="match status" value="1"/>
</dbReference>